<dbReference type="EMBL" id="JAWDJO010000110">
    <property type="protein sequence ID" value="KAL1893419.1"/>
    <property type="molecule type" value="Genomic_DNA"/>
</dbReference>
<evidence type="ECO:0000259" key="4">
    <source>
        <dbReference type="PROSITE" id="PS50026"/>
    </source>
</evidence>
<evidence type="ECO:0000313" key="6">
    <source>
        <dbReference type="Proteomes" id="UP001583280"/>
    </source>
</evidence>
<organism evidence="5 6">
    <name type="scientific">Ceratocystis pirilliformis</name>
    <dbReference type="NCBI Taxonomy" id="259994"/>
    <lineage>
        <taxon>Eukaryota</taxon>
        <taxon>Fungi</taxon>
        <taxon>Dikarya</taxon>
        <taxon>Ascomycota</taxon>
        <taxon>Pezizomycotina</taxon>
        <taxon>Sordariomycetes</taxon>
        <taxon>Hypocreomycetidae</taxon>
        <taxon>Microascales</taxon>
        <taxon>Ceratocystidaceae</taxon>
        <taxon>Ceratocystis</taxon>
    </lineage>
</organism>
<dbReference type="PANTHER" id="PTHR17178">
    <property type="entry name" value="SECRETORY GRANULE PROTEOGLYCAN CORE PROTEIN"/>
    <property type="match status" value="1"/>
</dbReference>
<feature type="compositionally biased region" description="Polar residues" evidence="2">
    <location>
        <begin position="702"/>
        <end position="715"/>
    </location>
</feature>
<keyword evidence="3" id="KW-0812">Transmembrane</keyword>
<dbReference type="InterPro" id="IPR000742">
    <property type="entry name" value="EGF"/>
</dbReference>
<feature type="region of interest" description="Disordered" evidence="2">
    <location>
        <begin position="89"/>
        <end position="149"/>
    </location>
</feature>
<evidence type="ECO:0000256" key="2">
    <source>
        <dbReference type="SAM" id="MobiDB-lite"/>
    </source>
</evidence>
<keyword evidence="1" id="KW-0245">EGF-like domain</keyword>
<protein>
    <recommendedName>
        <fullName evidence="4">EGF-like domain-containing protein</fullName>
    </recommendedName>
</protein>
<dbReference type="Gene3D" id="2.10.25.10">
    <property type="entry name" value="Laminin"/>
    <property type="match status" value="1"/>
</dbReference>
<feature type="region of interest" description="Disordered" evidence="2">
    <location>
        <begin position="165"/>
        <end position="212"/>
    </location>
</feature>
<feature type="compositionally biased region" description="Polar residues" evidence="2">
    <location>
        <begin position="89"/>
        <end position="104"/>
    </location>
</feature>
<dbReference type="PROSITE" id="PS00022">
    <property type="entry name" value="EGF_1"/>
    <property type="match status" value="1"/>
</dbReference>
<comment type="caution">
    <text evidence="1">Lacks conserved residue(s) required for the propagation of feature annotation.</text>
</comment>
<keyword evidence="3" id="KW-0472">Membrane</keyword>
<name>A0ABR3Z1M8_9PEZI</name>
<reference evidence="5 6" key="1">
    <citation type="journal article" date="2024" name="IMA Fungus">
        <title>IMA Genome - F19 : A genome assembly and annotation guide to empower mycologists, including annotated draft genome sequences of Ceratocystis pirilliformis, Diaporthe australafricana, Fusarium ophioides, Paecilomyces lecythidis, and Sporothrix stenoceras.</title>
        <authorList>
            <person name="Aylward J."/>
            <person name="Wilson A.M."/>
            <person name="Visagie C.M."/>
            <person name="Spraker J."/>
            <person name="Barnes I."/>
            <person name="Buitendag C."/>
            <person name="Ceriani C."/>
            <person name="Del Mar Angel L."/>
            <person name="du Plessis D."/>
            <person name="Fuchs T."/>
            <person name="Gasser K."/>
            <person name="Kramer D."/>
            <person name="Li W."/>
            <person name="Munsamy K."/>
            <person name="Piso A."/>
            <person name="Price J.L."/>
            <person name="Sonnekus B."/>
            <person name="Thomas C."/>
            <person name="van der Nest A."/>
            <person name="van Dijk A."/>
            <person name="van Heerden A."/>
            <person name="van Vuuren N."/>
            <person name="Yilmaz N."/>
            <person name="Duong T.A."/>
            <person name="van der Merwe N.A."/>
            <person name="Wingfield M.J."/>
            <person name="Wingfield B.D."/>
        </authorList>
    </citation>
    <scope>NUCLEOTIDE SEQUENCE [LARGE SCALE GENOMIC DNA]</scope>
    <source>
        <strain evidence="5 6">CMW 12675</strain>
    </source>
</reference>
<feature type="disulfide bond" evidence="1">
    <location>
        <begin position="612"/>
        <end position="621"/>
    </location>
</feature>
<feature type="compositionally biased region" description="Pro residues" evidence="2">
    <location>
        <begin position="182"/>
        <end position="193"/>
    </location>
</feature>
<dbReference type="PANTHER" id="PTHR17178:SF0">
    <property type="entry name" value="SERGLYCIN"/>
    <property type="match status" value="1"/>
</dbReference>
<proteinExistence type="predicted"/>
<dbReference type="CDD" id="cd00054">
    <property type="entry name" value="EGF_CA"/>
    <property type="match status" value="1"/>
</dbReference>
<feature type="region of interest" description="Disordered" evidence="2">
    <location>
        <begin position="1"/>
        <end position="32"/>
    </location>
</feature>
<dbReference type="Proteomes" id="UP001583280">
    <property type="component" value="Unassembled WGS sequence"/>
</dbReference>
<feature type="region of interest" description="Disordered" evidence="2">
    <location>
        <begin position="697"/>
        <end position="727"/>
    </location>
</feature>
<evidence type="ECO:0000313" key="5">
    <source>
        <dbReference type="EMBL" id="KAL1893419.1"/>
    </source>
</evidence>
<keyword evidence="3" id="KW-1133">Transmembrane helix</keyword>
<feature type="compositionally biased region" description="Low complexity" evidence="2">
    <location>
        <begin position="716"/>
        <end position="727"/>
    </location>
</feature>
<feature type="compositionally biased region" description="Polar residues" evidence="2">
    <location>
        <begin position="127"/>
        <end position="149"/>
    </location>
</feature>
<feature type="domain" description="EGF-like" evidence="4">
    <location>
        <begin position="585"/>
        <end position="622"/>
    </location>
</feature>
<feature type="region of interest" description="Disordered" evidence="2">
    <location>
        <begin position="341"/>
        <end position="367"/>
    </location>
</feature>
<feature type="compositionally biased region" description="Low complexity" evidence="2">
    <location>
        <begin position="236"/>
        <end position="246"/>
    </location>
</feature>
<keyword evidence="6" id="KW-1185">Reference proteome</keyword>
<feature type="compositionally biased region" description="Polar residues" evidence="2">
    <location>
        <begin position="1"/>
        <end position="15"/>
    </location>
</feature>
<evidence type="ECO:0000256" key="1">
    <source>
        <dbReference type="PROSITE-ProRule" id="PRU00076"/>
    </source>
</evidence>
<evidence type="ECO:0000256" key="3">
    <source>
        <dbReference type="SAM" id="Phobius"/>
    </source>
</evidence>
<comment type="caution">
    <text evidence="5">The sequence shown here is derived from an EMBL/GenBank/DDBJ whole genome shotgun (WGS) entry which is preliminary data.</text>
</comment>
<gene>
    <name evidence="5" type="ORF">Cpir12675_004118</name>
</gene>
<feature type="compositionally biased region" description="Pro residues" evidence="2">
    <location>
        <begin position="105"/>
        <end position="118"/>
    </location>
</feature>
<dbReference type="PROSITE" id="PS01186">
    <property type="entry name" value="EGF_2"/>
    <property type="match status" value="1"/>
</dbReference>
<feature type="compositionally biased region" description="Low complexity" evidence="2">
    <location>
        <begin position="167"/>
        <end position="180"/>
    </location>
</feature>
<accession>A0ABR3Z1M8</accession>
<feature type="transmembrane region" description="Helical" evidence="3">
    <location>
        <begin position="544"/>
        <end position="571"/>
    </location>
</feature>
<feature type="region of interest" description="Disordered" evidence="2">
    <location>
        <begin position="228"/>
        <end position="308"/>
    </location>
</feature>
<dbReference type="PROSITE" id="PS50026">
    <property type="entry name" value="EGF_3"/>
    <property type="match status" value="1"/>
</dbReference>
<keyword evidence="1" id="KW-1015">Disulfide bond</keyword>
<sequence>MDQQPQKSKPGSALTTDGHDFVPMAGRPTDMSRILRPAPASQTKIHQQPVAQNPNAYVALQPPVRPRIDPASAIGIAISRPVLLQKPIQQQQWPLPQASAATSYQPPPGKSQPPPRPPRTSKIISMVDNNQPQLQVPPSAYASSPKQLQPQDATLQELDDINAVYTPSSRPSISSVGSIPEFPVPAPQTPSDPQPIFSKRATLGPPPSSRRGASSFYSILSYVEPIPEETSQQTLRSRSSFASSAAIPDDFDSDAMQSSGFMTDDGDCSPFDQQVFDDRPSFMRTRPNTGNSNDDYPGSSPGMLRPPPMANAFIGIEISPKPAPISNPFLGIDEFEGDLTESVSPRRPIAHSPGPSPSSGTWSQRSVQPVTPDLIRRSVKAATTVHSSSPRSDRHYTRLSAIRRPPNLNIDAENSRTSTTSLPEMIRRATRLAYMIDTGKRPASKVEGAEFDFGQDGLMKFNNNGRQSGLSGMLAAFPPPAHPGSTPTSARPGRIRSFLRSTNSWPFPPSRSPGMQQIRSPLATGMSEKSYSNARARRFCGLPLWGFILMILVILAVSAAAVVIPLQLLVLNDKAKNSTPASESNSEQCPTRLTCLNGGTSVILNGECSCICVNGFTGDTCGVDGATGCTTTDLVGTDRINNVTLGIAIPRLIANAQDNYSVSLSGSEILTRFNSANLSCVAQNSLVTFDGSATRLSDDSTNRVTENAVENSSGGTTTTAAPARSTTPSTTTVFITSTVTVDPPTSTATYDASEDAIDFARVAVLFVLQETNLDQASEAQTALNSFFTRETKLTEEQAKNLDLGNSNFIDLVNFRVQAGSSIAGNSETKARSVSGSSKRDLGRKYHIQREAEFLAKRALRREVHLRSHNARF</sequence>